<organism evidence="1 2">
    <name type="scientific">Ixodes persulcatus</name>
    <name type="common">Taiga tick</name>
    <dbReference type="NCBI Taxonomy" id="34615"/>
    <lineage>
        <taxon>Eukaryota</taxon>
        <taxon>Metazoa</taxon>
        <taxon>Ecdysozoa</taxon>
        <taxon>Arthropoda</taxon>
        <taxon>Chelicerata</taxon>
        <taxon>Arachnida</taxon>
        <taxon>Acari</taxon>
        <taxon>Parasitiformes</taxon>
        <taxon>Ixodida</taxon>
        <taxon>Ixodoidea</taxon>
        <taxon>Ixodidae</taxon>
        <taxon>Ixodinae</taxon>
        <taxon>Ixodes</taxon>
    </lineage>
</organism>
<evidence type="ECO:0000313" key="2">
    <source>
        <dbReference type="Proteomes" id="UP000805193"/>
    </source>
</evidence>
<gene>
    <name evidence="1" type="ORF">HPB47_024564</name>
</gene>
<sequence>MSSASSFFEERLALVVGGGGGIGRCVCLAFAKEGCQVIVADMNLEGATAVAKSLTGKGHEALHVDVGELKSVALLFEDISRLCSQPASIVVNCVGIGHPRTSLIDMSDEMFDNNIRVNLKWDAQAVAAVLIMHFYWKFVYYFFLGSLKHITCVLGAFTIIWFLRYH</sequence>
<accession>A0AC60Q628</accession>
<name>A0AC60Q628_IXOPE</name>
<keyword evidence="2" id="KW-1185">Reference proteome</keyword>
<reference evidence="1 2" key="1">
    <citation type="journal article" date="2020" name="Cell">
        <title>Large-Scale Comparative Analyses of Tick Genomes Elucidate Their Genetic Diversity and Vector Capacities.</title>
        <authorList>
            <consortium name="Tick Genome and Microbiome Consortium (TIGMIC)"/>
            <person name="Jia N."/>
            <person name="Wang J."/>
            <person name="Shi W."/>
            <person name="Du L."/>
            <person name="Sun Y."/>
            <person name="Zhan W."/>
            <person name="Jiang J.F."/>
            <person name="Wang Q."/>
            <person name="Zhang B."/>
            <person name="Ji P."/>
            <person name="Bell-Sakyi L."/>
            <person name="Cui X.M."/>
            <person name="Yuan T.T."/>
            <person name="Jiang B.G."/>
            <person name="Yang W.F."/>
            <person name="Lam T.T."/>
            <person name="Chang Q.C."/>
            <person name="Ding S.J."/>
            <person name="Wang X.J."/>
            <person name="Zhu J.G."/>
            <person name="Ruan X.D."/>
            <person name="Zhao L."/>
            <person name="Wei J.T."/>
            <person name="Ye R.Z."/>
            <person name="Que T.C."/>
            <person name="Du C.H."/>
            <person name="Zhou Y.H."/>
            <person name="Cheng J.X."/>
            <person name="Dai P.F."/>
            <person name="Guo W.B."/>
            <person name="Han X.H."/>
            <person name="Huang E.J."/>
            <person name="Li L.F."/>
            <person name="Wei W."/>
            <person name="Gao Y.C."/>
            <person name="Liu J.Z."/>
            <person name="Shao H.Z."/>
            <person name="Wang X."/>
            <person name="Wang C.C."/>
            <person name="Yang T.C."/>
            <person name="Huo Q.B."/>
            <person name="Li W."/>
            <person name="Chen H.Y."/>
            <person name="Chen S.E."/>
            <person name="Zhou L.G."/>
            <person name="Ni X.B."/>
            <person name="Tian J.H."/>
            <person name="Sheng Y."/>
            <person name="Liu T."/>
            <person name="Pan Y.S."/>
            <person name="Xia L.Y."/>
            <person name="Li J."/>
            <person name="Zhao F."/>
            <person name="Cao W.C."/>
        </authorList>
    </citation>
    <scope>NUCLEOTIDE SEQUENCE [LARGE SCALE GENOMIC DNA]</scope>
    <source>
        <strain evidence="1">Iper-2018</strain>
    </source>
</reference>
<dbReference type="EMBL" id="JABSTQ010009522">
    <property type="protein sequence ID" value="KAG0428453.1"/>
    <property type="molecule type" value="Genomic_DNA"/>
</dbReference>
<comment type="caution">
    <text evidence="1">The sequence shown here is derived from an EMBL/GenBank/DDBJ whole genome shotgun (WGS) entry which is preliminary data.</text>
</comment>
<proteinExistence type="predicted"/>
<protein>
    <submittedName>
        <fullName evidence="1">Uncharacterized protein</fullName>
    </submittedName>
</protein>
<evidence type="ECO:0000313" key="1">
    <source>
        <dbReference type="EMBL" id="KAG0428453.1"/>
    </source>
</evidence>
<dbReference type="Proteomes" id="UP000805193">
    <property type="component" value="Unassembled WGS sequence"/>
</dbReference>